<proteinExistence type="predicted"/>
<dbReference type="AlphaFoldDB" id="A0A0C3DF37"/>
<reference evidence="3" key="2">
    <citation type="submission" date="2015-01" db="EMBL/GenBank/DDBJ databases">
        <title>Evolutionary Origins and Diversification of the Mycorrhizal Mutualists.</title>
        <authorList>
            <consortium name="DOE Joint Genome Institute"/>
            <consortium name="Mycorrhizal Genomics Consortium"/>
            <person name="Kohler A."/>
            <person name="Kuo A."/>
            <person name="Nagy L.G."/>
            <person name="Floudas D."/>
            <person name="Copeland A."/>
            <person name="Barry K.W."/>
            <person name="Cichocki N."/>
            <person name="Veneault-Fourrey C."/>
            <person name="LaButti K."/>
            <person name="Lindquist E.A."/>
            <person name="Lipzen A."/>
            <person name="Lundell T."/>
            <person name="Morin E."/>
            <person name="Murat C."/>
            <person name="Riley R."/>
            <person name="Ohm R."/>
            <person name="Sun H."/>
            <person name="Tunlid A."/>
            <person name="Henrissat B."/>
            <person name="Grigoriev I.V."/>
            <person name="Hibbett D.S."/>
            <person name="Martin F."/>
        </authorList>
    </citation>
    <scope>NUCLEOTIDE SEQUENCE [LARGE SCALE GENOMIC DNA]</scope>
    <source>
        <strain evidence="3">Zn</strain>
    </source>
</reference>
<name>A0A0C3DF37_OIDMZ</name>
<sequence>METIKHTGISPFLNDSSYVVYRNVKDYGAKGDGIADDTAAIQSAIDGTVAPAKSLKPALIYFPSGTYRITSTLKMYIFTQLVGNPLDMPVIKADKSFTGLYLLDGFPAPVNSTIVTTIVFYMQLRNFVFDTTAVDPRSTVACINWATAQAVTLSNNHLVMPVGSMHQGIAMNGTNGGGGGSATYMGILKITGGNIGITLNNQQYALRDVEFTNVRTGLFINHIFTASLQGMVFNNCSFGVNNTVSSPKSSVGSVVMIDSSAKSVGALFVAEHKETADGSVVLENISIDDVGTAILSHTGESVLPGSKKQTTIASYILGTLYKTEITGAYSETSEVIKRSSALLDRTGKYFTRDRPQYEHIPSSLFSSVRDFGCIGDGHTDCTKALNKALAANAYRKVTYLPAGTYIVTDTIHVPVGSRIVGEVWSTIMASGKNFADESNPRVMFQMGTPGTRGLIEVSDILFDVAEVLPGAILVENNVSGPDQGSVGLWDSHFKVGGTENSKVEVQCPSYPPTGTYNVTSCKAAFMFLHLQPESSTYIESSWGWTVNRDLDGLTGSTNGTSQAIAVGRGMLVESKKSTWLVGTAFEHCTLFQYQFVNAQNVYVLMAQTETVYWQPSPPAPAPFTVNPKYYDPDFSNCDGTSVQCYMGWSLRVIGGSGFAFYGLGFWQFFNGLGGCPGAYCQDNILSIEENPKHMAIYNLGTHTVKNMVTVDGEAKVTSAQNAGGWGGLIAAYLPFAL</sequence>
<dbReference type="FunFam" id="2.160.20.10:FF:000049">
    <property type="entry name" value="Putative exo-beta-1,3-glucanase"/>
    <property type="match status" value="1"/>
</dbReference>
<dbReference type="InterPro" id="IPR024535">
    <property type="entry name" value="RHGA/B-epi-like_pectate_lyase"/>
</dbReference>
<dbReference type="SUPFAM" id="SSF51126">
    <property type="entry name" value="Pectin lyase-like"/>
    <property type="match status" value="2"/>
</dbReference>
<organism evidence="2 3">
    <name type="scientific">Oidiodendron maius (strain Zn)</name>
    <dbReference type="NCBI Taxonomy" id="913774"/>
    <lineage>
        <taxon>Eukaryota</taxon>
        <taxon>Fungi</taxon>
        <taxon>Dikarya</taxon>
        <taxon>Ascomycota</taxon>
        <taxon>Pezizomycotina</taxon>
        <taxon>Leotiomycetes</taxon>
        <taxon>Leotiomycetes incertae sedis</taxon>
        <taxon>Myxotrichaceae</taxon>
        <taxon>Oidiodendron</taxon>
    </lineage>
</organism>
<evidence type="ECO:0000313" key="2">
    <source>
        <dbReference type="EMBL" id="KIN00578.1"/>
    </source>
</evidence>
<keyword evidence="3" id="KW-1185">Reference proteome</keyword>
<protein>
    <submittedName>
        <fullName evidence="2">Glycoside hydrolase family 55 protein</fullName>
    </submittedName>
</protein>
<dbReference type="HOGENOM" id="CLU_002540_2_2_1"/>
<evidence type="ECO:0000259" key="1">
    <source>
        <dbReference type="Pfam" id="PF12708"/>
    </source>
</evidence>
<dbReference type="PANTHER" id="PTHR33928">
    <property type="entry name" value="POLYGALACTURONASE QRT3"/>
    <property type="match status" value="1"/>
</dbReference>
<dbReference type="Pfam" id="PF12708">
    <property type="entry name" value="Pect-lyase_RHGA_epim"/>
    <property type="match status" value="2"/>
</dbReference>
<dbReference type="InterPro" id="IPR039279">
    <property type="entry name" value="QRT3-like"/>
</dbReference>
<dbReference type="STRING" id="913774.A0A0C3DF37"/>
<dbReference type="InterPro" id="IPR012334">
    <property type="entry name" value="Pectin_lyas_fold"/>
</dbReference>
<gene>
    <name evidence="2" type="ORF">OIDMADRAFT_165208</name>
</gene>
<reference evidence="2 3" key="1">
    <citation type="submission" date="2014-04" db="EMBL/GenBank/DDBJ databases">
        <authorList>
            <consortium name="DOE Joint Genome Institute"/>
            <person name="Kuo A."/>
            <person name="Martino E."/>
            <person name="Perotto S."/>
            <person name="Kohler A."/>
            <person name="Nagy L.G."/>
            <person name="Floudas D."/>
            <person name="Copeland A."/>
            <person name="Barry K.W."/>
            <person name="Cichocki N."/>
            <person name="Veneault-Fourrey C."/>
            <person name="LaButti K."/>
            <person name="Lindquist E.A."/>
            <person name="Lipzen A."/>
            <person name="Lundell T."/>
            <person name="Morin E."/>
            <person name="Murat C."/>
            <person name="Sun H."/>
            <person name="Tunlid A."/>
            <person name="Henrissat B."/>
            <person name="Grigoriev I.V."/>
            <person name="Hibbett D.S."/>
            <person name="Martin F."/>
            <person name="Nordberg H.P."/>
            <person name="Cantor M.N."/>
            <person name="Hua S.X."/>
        </authorList>
    </citation>
    <scope>NUCLEOTIDE SEQUENCE [LARGE SCALE GENOMIC DNA]</scope>
    <source>
        <strain evidence="2 3">Zn</strain>
    </source>
</reference>
<dbReference type="OrthoDB" id="1046782at2759"/>
<dbReference type="GO" id="GO:0004650">
    <property type="term" value="F:polygalacturonase activity"/>
    <property type="evidence" value="ECO:0007669"/>
    <property type="project" value="InterPro"/>
</dbReference>
<dbReference type="InParanoid" id="A0A0C3DF37"/>
<feature type="domain" description="Rhamnogalacturonase A/B/Epimerase-like pectate lyase" evidence="1">
    <location>
        <begin position="21"/>
        <end position="240"/>
    </location>
</feature>
<dbReference type="Gene3D" id="2.160.20.10">
    <property type="entry name" value="Single-stranded right-handed beta-helix, Pectin lyase-like"/>
    <property type="match status" value="2"/>
</dbReference>
<dbReference type="CDD" id="cd23668">
    <property type="entry name" value="GH55_beta13glucanase-like"/>
    <property type="match status" value="1"/>
</dbReference>
<evidence type="ECO:0000313" key="3">
    <source>
        <dbReference type="Proteomes" id="UP000054321"/>
    </source>
</evidence>
<dbReference type="Proteomes" id="UP000054321">
    <property type="component" value="Unassembled WGS sequence"/>
</dbReference>
<accession>A0A0C3DF37</accession>
<dbReference type="EMBL" id="KN832877">
    <property type="protein sequence ID" value="KIN00578.1"/>
    <property type="molecule type" value="Genomic_DNA"/>
</dbReference>
<dbReference type="InterPro" id="IPR011050">
    <property type="entry name" value="Pectin_lyase_fold/virulence"/>
</dbReference>
<dbReference type="PANTHER" id="PTHR33928:SF2">
    <property type="entry name" value="PECTATE LYASE SUPERFAMILY PROTEIN DOMAIN-CONTAINING PROTEIN-RELATED"/>
    <property type="match status" value="1"/>
</dbReference>
<keyword evidence="2" id="KW-0378">Hydrolase</keyword>
<feature type="domain" description="Rhamnogalacturonase A/B/Epimerase-like pectate lyase" evidence="1">
    <location>
        <begin position="365"/>
        <end position="432"/>
    </location>
</feature>